<reference evidence="1" key="2">
    <citation type="journal article" date="2023" name="Plants (Basel)">
        <title>Annotation of the Turnera subulata (Passifloraceae) Draft Genome Reveals the S-Locus Evolved after the Divergence of Turneroideae from Passifloroideae in a Stepwise Manner.</title>
        <authorList>
            <person name="Henning P.M."/>
            <person name="Roalson E.H."/>
            <person name="Mir W."/>
            <person name="McCubbin A.G."/>
            <person name="Shore J.S."/>
        </authorList>
    </citation>
    <scope>NUCLEOTIDE SEQUENCE</scope>
    <source>
        <strain evidence="1">F60SS</strain>
    </source>
</reference>
<comment type="caution">
    <text evidence="1">The sequence shown here is derived from an EMBL/GenBank/DDBJ whole genome shotgun (WGS) entry which is preliminary data.</text>
</comment>
<reference evidence="1" key="1">
    <citation type="submission" date="2022-02" db="EMBL/GenBank/DDBJ databases">
        <authorList>
            <person name="Henning P.M."/>
            <person name="McCubbin A.G."/>
            <person name="Shore J.S."/>
        </authorList>
    </citation>
    <scope>NUCLEOTIDE SEQUENCE</scope>
    <source>
        <strain evidence="1">F60SS</strain>
        <tissue evidence="1">Leaves</tissue>
    </source>
</reference>
<dbReference type="PANTHER" id="PTHR34201">
    <property type="entry name" value="GLYCINE-RICH PROTEIN"/>
    <property type="match status" value="1"/>
</dbReference>
<dbReference type="OrthoDB" id="852062at2759"/>
<evidence type="ECO:0000313" key="2">
    <source>
        <dbReference type="Proteomes" id="UP001141552"/>
    </source>
</evidence>
<dbReference type="PANTHER" id="PTHR34201:SF6">
    <property type="entry name" value="GLYCINE-RICH PROTEIN"/>
    <property type="match status" value="1"/>
</dbReference>
<name>A0A9Q0EZX5_9ROSI</name>
<proteinExistence type="predicted"/>
<evidence type="ECO:0000313" key="1">
    <source>
        <dbReference type="EMBL" id="KAJ4822398.1"/>
    </source>
</evidence>
<protein>
    <submittedName>
        <fullName evidence="1">Uncharacterized protein</fullName>
    </submittedName>
</protein>
<dbReference type="AlphaFoldDB" id="A0A9Q0EZX5"/>
<organism evidence="1 2">
    <name type="scientific">Turnera subulata</name>
    <dbReference type="NCBI Taxonomy" id="218843"/>
    <lineage>
        <taxon>Eukaryota</taxon>
        <taxon>Viridiplantae</taxon>
        <taxon>Streptophyta</taxon>
        <taxon>Embryophyta</taxon>
        <taxon>Tracheophyta</taxon>
        <taxon>Spermatophyta</taxon>
        <taxon>Magnoliopsida</taxon>
        <taxon>eudicotyledons</taxon>
        <taxon>Gunneridae</taxon>
        <taxon>Pentapetalae</taxon>
        <taxon>rosids</taxon>
        <taxon>fabids</taxon>
        <taxon>Malpighiales</taxon>
        <taxon>Passifloraceae</taxon>
        <taxon>Turnera</taxon>
    </lineage>
</organism>
<keyword evidence="2" id="KW-1185">Reference proteome</keyword>
<dbReference type="Proteomes" id="UP001141552">
    <property type="component" value="Unassembled WGS sequence"/>
</dbReference>
<gene>
    <name evidence="1" type="ORF">Tsubulata_008935</name>
</gene>
<accession>A0A9Q0EZX5</accession>
<dbReference type="InterPro" id="IPR053288">
    <property type="entry name" value="TGD_Bridge_Protein"/>
</dbReference>
<sequence>MKAKSTHIYAGADDSISLWNWKAPNDRDKKKSGKRFPVTEFIQDNYKKVEELLSGPGFGIGIGCGIGAGLGLVGGVGLPWNQPQLVFGVGMGCGTGFGFGYGRGIGYGSSWDSSVDYILNGRPSKSRKKRL</sequence>
<dbReference type="EMBL" id="JAKUCV010007685">
    <property type="protein sequence ID" value="KAJ4822398.1"/>
    <property type="molecule type" value="Genomic_DNA"/>
</dbReference>